<dbReference type="PANTHER" id="PTHR13326:SF21">
    <property type="entry name" value="PSEUDOURIDYLATE SYNTHASE PUS7L"/>
    <property type="match status" value="1"/>
</dbReference>
<dbReference type="InterPro" id="IPR042214">
    <property type="entry name" value="TruD_catalytic"/>
</dbReference>
<keyword evidence="6" id="KW-1185">Reference proteome</keyword>
<evidence type="ECO:0000313" key="6">
    <source>
        <dbReference type="Proteomes" id="UP001142400"/>
    </source>
</evidence>
<evidence type="ECO:0000256" key="1">
    <source>
        <dbReference type="ARBA" id="ARBA00007953"/>
    </source>
</evidence>
<comment type="similarity">
    <text evidence="1">Belongs to the pseudouridine synthase TruD family.</text>
</comment>
<sequence length="225" mass="24476">MSTAGLKDEDAVTEQHIACRGRLPRDAITEFNVRHASGERTMTLTTHGYGHLNLHAGQLEGNPSESPCGLSSGFATTLGALGERAENLFFVNYYDVQRFGVAGGPRTTHQIGGALLEEDYGTALALVREFQSPEADHARRFTGPAAQFFDRIDPRVRVLYEARATAGRPVDVLVDRTAETFATWPRGHPEVRVICRDWAGPFQSTSGYATTPTESAASPVRPTTT</sequence>
<name>A0A9X2M907_STRMQ</name>
<keyword evidence="2 5" id="KW-0413">Isomerase</keyword>
<dbReference type="Proteomes" id="UP001142400">
    <property type="component" value="Unassembled WGS sequence"/>
</dbReference>
<evidence type="ECO:0000256" key="3">
    <source>
        <dbReference type="SAM" id="MobiDB-lite"/>
    </source>
</evidence>
<protein>
    <submittedName>
        <fullName evidence="5">tRNA pseudouridine(13) synthase TruD</fullName>
        <ecNumber evidence="5">5.4.99.27</ecNumber>
    </submittedName>
</protein>
<dbReference type="InterPro" id="IPR011760">
    <property type="entry name" value="PsdUridine_synth_TruD_insert"/>
</dbReference>
<dbReference type="InterPro" id="IPR020103">
    <property type="entry name" value="PsdUridine_synth_cat_dom_sf"/>
</dbReference>
<dbReference type="GO" id="GO:0003723">
    <property type="term" value="F:RNA binding"/>
    <property type="evidence" value="ECO:0007669"/>
    <property type="project" value="InterPro"/>
</dbReference>
<gene>
    <name evidence="5" type="primary">truD</name>
    <name evidence="5" type="ORF">NQU54_40910</name>
</gene>
<feature type="domain" description="TRUD" evidence="4">
    <location>
        <begin position="89"/>
        <end position="225"/>
    </location>
</feature>
<reference evidence="5" key="1">
    <citation type="submission" date="2022-06" db="EMBL/GenBank/DDBJ databases">
        <title>WGS of actinobacteria.</title>
        <authorList>
            <person name="Thawai C."/>
        </authorList>
    </citation>
    <scope>NUCLEOTIDE SEQUENCE</scope>
    <source>
        <strain evidence="5">DSM 42010</strain>
    </source>
</reference>
<dbReference type="Pfam" id="PF01142">
    <property type="entry name" value="TruD"/>
    <property type="match status" value="1"/>
</dbReference>
<dbReference type="PROSITE" id="PS50984">
    <property type="entry name" value="TRUD"/>
    <property type="match status" value="1"/>
</dbReference>
<dbReference type="InterPro" id="IPR001656">
    <property type="entry name" value="PsdUridine_synth_TruD"/>
</dbReference>
<dbReference type="PANTHER" id="PTHR13326">
    <property type="entry name" value="TRNA PSEUDOURIDINE SYNTHASE D"/>
    <property type="match status" value="1"/>
</dbReference>
<dbReference type="GO" id="GO:0006396">
    <property type="term" value="P:RNA processing"/>
    <property type="evidence" value="ECO:0007669"/>
    <property type="project" value="UniProtKB-ARBA"/>
</dbReference>
<dbReference type="Gene3D" id="3.30.2350.20">
    <property type="entry name" value="TruD, catalytic domain"/>
    <property type="match status" value="1"/>
</dbReference>
<dbReference type="SUPFAM" id="SSF55120">
    <property type="entry name" value="Pseudouridine synthase"/>
    <property type="match status" value="1"/>
</dbReference>
<evidence type="ECO:0000259" key="4">
    <source>
        <dbReference type="PROSITE" id="PS50984"/>
    </source>
</evidence>
<dbReference type="GO" id="GO:0001522">
    <property type="term" value="P:pseudouridine synthesis"/>
    <property type="evidence" value="ECO:0007669"/>
    <property type="project" value="InterPro"/>
</dbReference>
<dbReference type="EC" id="5.4.99.27" evidence="5"/>
<dbReference type="AlphaFoldDB" id="A0A9X2M907"/>
<dbReference type="GO" id="GO:0160150">
    <property type="term" value="F:tRNA pseudouridine(13) synthase activity"/>
    <property type="evidence" value="ECO:0007669"/>
    <property type="project" value="UniProtKB-EC"/>
</dbReference>
<dbReference type="EMBL" id="JANIIC010000073">
    <property type="protein sequence ID" value="MCQ8835234.1"/>
    <property type="molecule type" value="Genomic_DNA"/>
</dbReference>
<organism evidence="5 6">
    <name type="scientific">Streptomyces malaysiensis subsp. samsunensis</name>
    <dbReference type="NCBI Taxonomy" id="459658"/>
    <lineage>
        <taxon>Bacteria</taxon>
        <taxon>Bacillati</taxon>
        <taxon>Actinomycetota</taxon>
        <taxon>Actinomycetes</taxon>
        <taxon>Kitasatosporales</taxon>
        <taxon>Streptomycetaceae</taxon>
        <taxon>Streptomyces</taxon>
        <taxon>Streptomyces violaceusniger group</taxon>
    </lineage>
</organism>
<evidence type="ECO:0000313" key="5">
    <source>
        <dbReference type="EMBL" id="MCQ8835234.1"/>
    </source>
</evidence>
<feature type="region of interest" description="Disordered" evidence="3">
    <location>
        <begin position="205"/>
        <end position="225"/>
    </location>
</feature>
<proteinExistence type="inferred from homology"/>
<evidence type="ECO:0000256" key="2">
    <source>
        <dbReference type="ARBA" id="ARBA00023235"/>
    </source>
</evidence>
<comment type="caution">
    <text evidence="5">The sequence shown here is derived from an EMBL/GenBank/DDBJ whole genome shotgun (WGS) entry which is preliminary data.</text>
</comment>
<accession>A0A9X2M907</accession>